<comment type="caution">
    <text evidence="7">The sequence shown here is derived from an EMBL/GenBank/DDBJ whole genome shotgun (WGS) entry which is preliminary data.</text>
</comment>
<dbReference type="GeneID" id="98569637"/>
<dbReference type="OrthoDB" id="9774900at2"/>
<dbReference type="AlphaFoldDB" id="A0A429ZAZ8"/>
<dbReference type="GO" id="GO:0016020">
    <property type="term" value="C:membrane"/>
    <property type="evidence" value="ECO:0007669"/>
    <property type="project" value="UniProtKB-SubCell"/>
</dbReference>
<dbReference type="EMBL" id="NGJU01000037">
    <property type="protein sequence ID" value="RST90864.1"/>
    <property type="molecule type" value="Genomic_DNA"/>
</dbReference>
<feature type="region of interest" description="Disordered" evidence="5">
    <location>
        <begin position="1"/>
        <end position="25"/>
    </location>
</feature>
<feature type="transmembrane region" description="Helical" evidence="6">
    <location>
        <begin position="30"/>
        <end position="49"/>
    </location>
</feature>
<dbReference type="Proteomes" id="UP000287239">
    <property type="component" value="Unassembled WGS sequence"/>
</dbReference>
<sequence length="299" mass="33304">MKWRGDKQSQRVEDRTGQTSGGGSSFGSGGLLKGGGIGTIVILALVFFMSGGDLSAVLNTLEPSTNQTRTLSQMQTPEHEERKEFVSVVFAHLEDYWDTAFEAEGWQYQQPQMVLFAGSVQTACGSANSAVGPFYCPGDEKVYLDLSFMDELANKFKATGDFAMAYVVAHEVGHHVQQQLGISKEMQRLRGQLTEKEYNKYQVRMELQADYYAGVWTKYIQGKTINGEPILETGDVEEALVAANSIGDDTLQKQFQGFVVPDSFTHGTSQQRKNWFYRGFEYGDFKHGDTFGARDLDLN</sequence>
<dbReference type="PANTHER" id="PTHR30168">
    <property type="entry name" value="PUTATIVE MEMBRANE PROTEIN YPFJ"/>
    <property type="match status" value="1"/>
</dbReference>
<evidence type="ECO:0000256" key="3">
    <source>
        <dbReference type="ARBA" id="ARBA00022989"/>
    </source>
</evidence>
<reference evidence="7 8" key="1">
    <citation type="submission" date="2017-05" db="EMBL/GenBank/DDBJ databases">
        <title>Vagococcus spp. assemblies.</title>
        <authorList>
            <person name="Gulvik C.A."/>
        </authorList>
    </citation>
    <scope>NUCLEOTIDE SEQUENCE [LARGE SCALE GENOMIC DNA]</scope>
    <source>
        <strain evidence="7 8">NCFB 2777</strain>
    </source>
</reference>
<feature type="compositionally biased region" description="Basic and acidic residues" evidence="5">
    <location>
        <begin position="1"/>
        <end position="16"/>
    </location>
</feature>
<proteinExistence type="predicted"/>
<keyword evidence="4 6" id="KW-0472">Membrane</keyword>
<evidence type="ECO:0000256" key="6">
    <source>
        <dbReference type="SAM" id="Phobius"/>
    </source>
</evidence>
<evidence type="ECO:0000313" key="7">
    <source>
        <dbReference type="EMBL" id="RST90864.1"/>
    </source>
</evidence>
<accession>A0A429ZAZ8</accession>
<keyword evidence="2 6" id="KW-0812">Transmembrane</keyword>
<dbReference type="InterPro" id="IPR007343">
    <property type="entry name" value="Uncharacterised_pept_Zn_put"/>
</dbReference>
<keyword evidence="7" id="KW-0482">Metalloprotease</keyword>
<name>A0A429ZAZ8_9ENTE</name>
<organism evidence="7 8">
    <name type="scientific">Vagococcus salmoninarum</name>
    <dbReference type="NCBI Taxonomy" id="2739"/>
    <lineage>
        <taxon>Bacteria</taxon>
        <taxon>Bacillati</taxon>
        <taxon>Bacillota</taxon>
        <taxon>Bacilli</taxon>
        <taxon>Lactobacillales</taxon>
        <taxon>Enterococcaceae</taxon>
        <taxon>Vagococcus</taxon>
    </lineage>
</organism>
<evidence type="ECO:0000256" key="2">
    <source>
        <dbReference type="ARBA" id="ARBA00022692"/>
    </source>
</evidence>
<evidence type="ECO:0000313" key="8">
    <source>
        <dbReference type="Proteomes" id="UP000287239"/>
    </source>
</evidence>
<dbReference type="Pfam" id="PF04228">
    <property type="entry name" value="Zn_peptidase"/>
    <property type="match status" value="1"/>
</dbReference>
<keyword evidence="7" id="KW-0378">Hydrolase</keyword>
<keyword evidence="3 6" id="KW-1133">Transmembrane helix</keyword>
<evidence type="ECO:0000256" key="4">
    <source>
        <dbReference type="ARBA" id="ARBA00023136"/>
    </source>
</evidence>
<keyword evidence="8" id="KW-1185">Reference proteome</keyword>
<dbReference type="GO" id="GO:0006508">
    <property type="term" value="P:proteolysis"/>
    <property type="evidence" value="ECO:0007669"/>
    <property type="project" value="UniProtKB-KW"/>
</dbReference>
<evidence type="ECO:0000256" key="1">
    <source>
        <dbReference type="ARBA" id="ARBA00004167"/>
    </source>
</evidence>
<evidence type="ECO:0000256" key="5">
    <source>
        <dbReference type="SAM" id="MobiDB-lite"/>
    </source>
</evidence>
<gene>
    <name evidence="7" type="ORF">CBF35_14925</name>
</gene>
<dbReference type="GO" id="GO:0008237">
    <property type="term" value="F:metallopeptidase activity"/>
    <property type="evidence" value="ECO:0007669"/>
    <property type="project" value="UniProtKB-KW"/>
</dbReference>
<protein>
    <submittedName>
        <fullName evidence="7">Metalloprotease</fullName>
    </submittedName>
</protein>
<comment type="subcellular location">
    <subcellularLocation>
        <location evidence="1">Membrane</location>
        <topology evidence="1">Single-pass membrane protein</topology>
    </subcellularLocation>
</comment>
<dbReference type="PANTHER" id="PTHR30168:SF0">
    <property type="entry name" value="INNER MEMBRANE PROTEIN"/>
    <property type="match status" value="1"/>
</dbReference>
<dbReference type="RefSeq" id="WP_126782557.1">
    <property type="nucleotide sequence ID" value="NZ_CAUQJP010000027.1"/>
</dbReference>
<keyword evidence="7" id="KW-0645">Protease</keyword>